<organism evidence="6 7">
    <name type="scientific">Pseudonocardia hierapolitana</name>
    <dbReference type="NCBI Taxonomy" id="1128676"/>
    <lineage>
        <taxon>Bacteria</taxon>
        <taxon>Bacillati</taxon>
        <taxon>Actinomycetota</taxon>
        <taxon>Actinomycetes</taxon>
        <taxon>Pseudonocardiales</taxon>
        <taxon>Pseudonocardiaceae</taxon>
        <taxon>Pseudonocardia</taxon>
    </lineage>
</organism>
<proteinExistence type="predicted"/>
<name>A0A561SJS2_9PSEU</name>
<dbReference type="Pfam" id="PF13564">
    <property type="entry name" value="DoxX_2"/>
    <property type="match status" value="1"/>
</dbReference>
<feature type="transmembrane region" description="Helical" evidence="5">
    <location>
        <begin position="87"/>
        <end position="109"/>
    </location>
</feature>
<comment type="caution">
    <text evidence="6">The sequence shown here is derived from an EMBL/GenBank/DDBJ whole genome shotgun (WGS) entry which is preliminary data.</text>
</comment>
<protein>
    <submittedName>
        <fullName evidence="6">DoxX-like protein</fullName>
    </submittedName>
</protein>
<sequence>MSDVSTPRSAGASTRLNVSLWAAQVVLAVTLAGGGAWKIATPFEIVAATFPWAGETGPGLLYASAVFDVLGGLGVLLPSLTRIAPRLTVLAALGVVVLMVSATVFHLARGEAADTPLNIALAAVALVVAWGRHARVPIAPRS</sequence>
<comment type="subcellular location">
    <subcellularLocation>
        <location evidence="1">Membrane</location>
        <topology evidence="1">Multi-pass membrane protein</topology>
    </subcellularLocation>
</comment>
<dbReference type="InterPro" id="IPR032808">
    <property type="entry name" value="DoxX"/>
</dbReference>
<evidence type="ECO:0000313" key="6">
    <source>
        <dbReference type="EMBL" id="TWF75105.1"/>
    </source>
</evidence>
<evidence type="ECO:0000313" key="7">
    <source>
        <dbReference type="Proteomes" id="UP000321261"/>
    </source>
</evidence>
<evidence type="ECO:0000256" key="1">
    <source>
        <dbReference type="ARBA" id="ARBA00004141"/>
    </source>
</evidence>
<keyword evidence="4 5" id="KW-0472">Membrane</keyword>
<feature type="transmembrane region" description="Helical" evidence="5">
    <location>
        <begin position="115"/>
        <end position="131"/>
    </location>
</feature>
<keyword evidence="2 5" id="KW-0812">Transmembrane</keyword>
<keyword evidence="3 5" id="KW-1133">Transmembrane helix</keyword>
<accession>A0A561SJS2</accession>
<evidence type="ECO:0000256" key="4">
    <source>
        <dbReference type="ARBA" id="ARBA00023136"/>
    </source>
</evidence>
<dbReference type="AlphaFoldDB" id="A0A561SJS2"/>
<dbReference type="OrthoDB" id="3790625at2"/>
<gene>
    <name evidence="6" type="ORF">FHX44_11989</name>
</gene>
<keyword evidence="7" id="KW-1185">Reference proteome</keyword>
<feature type="transmembrane region" description="Helical" evidence="5">
    <location>
        <begin position="20"/>
        <end position="40"/>
    </location>
</feature>
<dbReference type="RefSeq" id="WP_147254365.1">
    <property type="nucleotide sequence ID" value="NZ_VIWU01000001.1"/>
</dbReference>
<feature type="transmembrane region" description="Helical" evidence="5">
    <location>
        <begin position="60"/>
        <end position="80"/>
    </location>
</feature>
<dbReference type="Proteomes" id="UP000321261">
    <property type="component" value="Unassembled WGS sequence"/>
</dbReference>
<dbReference type="GO" id="GO:0016020">
    <property type="term" value="C:membrane"/>
    <property type="evidence" value="ECO:0007669"/>
    <property type="project" value="UniProtKB-SubCell"/>
</dbReference>
<dbReference type="EMBL" id="VIWU01000001">
    <property type="protein sequence ID" value="TWF75105.1"/>
    <property type="molecule type" value="Genomic_DNA"/>
</dbReference>
<evidence type="ECO:0000256" key="5">
    <source>
        <dbReference type="SAM" id="Phobius"/>
    </source>
</evidence>
<reference evidence="6 7" key="1">
    <citation type="submission" date="2019-06" db="EMBL/GenBank/DDBJ databases">
        <title>Sequencing the genomes of 1000 actinobacteria strains.</title>
        <authorList>
            <person name="Klenk H.-P."/>
        </authorList>
    </citation>
    <scope>NUCLEOTIDE SEQUENCE [LARGE SCALE GENOMIC DNA]</scope>
    <source>
        <strain evidence="6 7">DSM 45671</strain>
    </source>
</reference>
<evidence type="ECO:0000256" key="3">
    <source>
        <dbReference type="ARBA" id="ARBA00022989"/>
    </source>
</evidence>
<evidence type="ECO:0000256" key="2">
    <source>
        <dbReference type="ARBA" id="ARBA00022692"/>
    </source>
</evidence>